<dbReference type="EMBL" id="KE504148">
    <property type="protein sequence ID" value="EPT00522.1"/>
    <property type="molecule type" value="Genomic_DNA"/>
</dbReference>
<dbReference type="AlphaFoldDB" id="S8E632"/>
<dbReference type="OrthoDB" id="2803426at2759"/>
<gene>
    <name evidence="1" type="ORF">FOMPIDRAFT_1049559</name>
</gene>
<organism evidence="1 2">
    <name type="scientific">Fomitopsis schrenkii</name>
    <name type="common">Brown rot fungus</name>
    <dbReference type="NCBI Taxonomy" id="2126942"/>
    <lineage>
        <taxon>Eukaryota</taxon>
        <taxon>Fungi</taxon>
        <taxon>Dikarya</taxon>
        <taxon>Basidiomycota</taxon>
        <taxon>Agaricomycotina</taxon>
        <taxon>Agaricomycetes</taxon>
        <taxon>Polyporales</taxon>
        <taxon>Fomitopsis</taxon>
    </lineage>
</organism>
<keyword evidence="2" id="KW-1185">Reference proteome</keyword>
<evidence type="ECO:0000313" key="1">
    <source>
        <dbReference type="EMBL" id="EPT00522.1"/>
    </source>
</evidence>
<sequence length="147" mass="16407">MRRLSDFVPAPHFRSFGGVKLTYRSRLSAEDRHPCSRRAVFRAEAHGPGGGEHGTQCVVKFADRYGRRAHGFMYERGVAARPMYCEEVPSGRGLFAVVTEYVEHNPDAVPSTEGMEKLTKALAELHDQEKLILGDFRMPNVLLDSSG</sequence>
<dbReference type="Proteomes" id="UP000015241">
    <property type="component" value="Unassembled WGS sequence"/>
</dbReference>
<reference evidence="1 2" key="1">
    <citation type="journal article" date="2012" name="Science">
        <title>The Paleozoic origin of enzymatic lignin decomposition reconstructed from 31 fungal genomes.</title>
        <authorList>
            <person name="Floudas D."/>
            <person name="Binder M."/>
            <person name="Riley R."/>
            <person name="Barry K."/>
            <person name="Blanchette R.A."/>
            <person name="Henrissat B."/>
            <person name="Martinez A.T."/>
            <person name="Otillar R."/>
            <person name="Spatafora J.W."/>
            <person name="Yadav J.S."/>
            <person name="Aerts A."/>
            <person name="Benoit I."/>
            <person name="Boyd A."/>
            <person name="Carlson A."/>
            <person name="Copeland A."/>
            <person name="Coutinho P.M."/>
            <person name="de Vries R.P."/>
            <person name="Ferreira P."/>
            <person name="Findley K."/>
            <person name="Foster B."/>
            <person name="Gaskell J."/>
            <person name="Glotzer D."/>
            <person name="Gorecki P."/>
            <person name="Heitman J."/>
            <person name="Hesse C."/>
            <person name="Hori C."/>
            <person name="Igarashi K."/>
            <person name="Jurgens J.A."/>
            <person name="Kallen N."/>
            <person name="Kersten P."/>
            <person name="Kohler A."/>
            <person name="Kuees U."/>
            <person name="Kumar T.K.A."/>
            <person name="Kuo A."/>
            <person name="LaButti K."/>
            <person name="Larrondo L.F."/>
            <person name="Lindquist E."/>
            <person name="Ling A."/>
            <person name="Lombard V."/>
            <person name="Lucas S."/>
            <person name="Lundell T."/>
            <person name="Martin R."/>
            <person name="McLaughlin D.J."/>
            <person name="Morgenstern I."/>
            <person name="Morin E."/>
            <person name="Murat C."/>
            <person name="Nagy L.G."/>
            <person name="Nolan M."/>
            <person name="Ohm R.A."/>
            <person name="Patyshakuliyeva A."/>
            <person name="Rokas A."/>
            <person name="Ruiz-Duenas F.J."/>
            <person name="Sabat G."/>
            <person name="Salamov A."/>
            <person name="Samejima M."/>
            <person name="Schmutz J."/>
            <person name="Slot J.C."/>
            <person name="St John F."/>
            <person name="Stenlid J."/>
            <person name="Sun H."/>
            <person name="Sun S."/>
            <person name="Syed K."/>
            <person name="Tsang A."/>
            <person name="Wiebenga A."/>
            <person name="Young D."/>
            <person name="Pisabarro A."/>
            <person name="Eastwood D.C."/>
            <person name="Martin F."/>
            <person name="Cullen D."/>
            <person name="Grigoriev I.V."/>
            <person name="Hibbett D.S."/>
        </authorList>
    </citation>
    <scope>NUCLEOTIDE SEQUENCE</scope>
    <source>
        <strain evidence="2">FP-58527</strain>
    </source>
</reference>
<dbReference type="InParanoid" id="S8E632"/>
<dbReference type="HOGENOM" id="CLU_1768093_0_0_1"/>
<name>S8E632_FOMSC</name>
<evidence type="ECO:0008006" key="3">
    <source>
        <dbReference type="Google" id="ProtNLM"/>
    </source>
</evidence>
<protein>
    <recommendedName>
        <fullName evidence="3">Aminoglycoside phosphotransferase domain-containing protein</fullName>
    </recommendedName>
</protein>
<proteinExistence type="predicted"/>
<accession>S8E632</accession>
<evidence type="ECO:0000313" key="2">
    <source>
        <dbReference type="Proteomes" id="UP000015241"/>
    </source>
</evidence>